<keyword evidence="2" id="KW-1185">Reference proteome</keyword>
<dbReference type="Gramene" id="OE9A043324T1">
    <property type="protein sequence ID" value="OE9A043324C1"/>
    <property type="gene ID" value="OE9A043324"/>
</dbReference>
<name>A0A8S0S3C7_OLEEU</name>
<dbReference type="Proteomes" id="UP000594638">
    <property type="component" value="Unassembled WGS sequence"/>
</dbReference>
<comment type="caution">
    <text evidence="1">The sequence shown here is derived from an EMBL/GenBank/DDBJ whole genome shotgun (WGS) entry which is preliminary data.</text>
</comment>
<gene>
    <name evidence="1" type="ORF">OLEA9_A043324</name>
</gene>
<evidence type="ECO:0000313" key="2">
    <source>
        <dbReference type="Proteomes" id="UP000594638"/>
    </source>
</evidence>
<accession>A0A8S0S3C7</accession>
<organism evidence="1 2">
    <name type="scientific">Olea europaea subsp. europaea</name>
    <dbReference type="NCBI Taxonomy" id="158383"/>
    <lineage>
        <taxon>Eukaryota</taxon>
        <taxon>Viridiplantae</taxon>
        <taxon>Streptophyta</taxon>
        <taxon>Embryophyta</taxon>
        <taxon>Tracheophyta</taxon>
        <taxon>Spermatophyta</taxon>
        <taxon>Magnoliopsida</taxon>
        <taxon>eudicotyledons</taxon>
        <taxon>Gunneridae</taxon>
        <taxon>Pentapetalae</taxon>
        <taxon>asterids</taxon>
        <taxon>lamiids</taxon>
        <taxon>Lamiales</taxon>
        <taxon>Oleaceae</taxon>
        <taxon>Oleeae</taxon>
        <taxon>Olea</taxon>
    </lineage>
</organism>
<sequence>EEEEFSIGGRDCLELCEGGGEGGIVGCEPGIEEAVVVIRGICGVVIDDTGTAGAETEDGVPKIDKDMTVGSH</sequence>
<dbReference type="EMBL" id="CACTIH010003899">
    <property type="protein sequence ID" value="CAA2987034.1"/>
    <property type="molecule type" value="Genomic_DNA"/>
</dbReference>
<reference evidence="1 2" key="1">
    <citation type="submission" date="2019-12" db="EMBL/GenBank/DDBJ databases">
        <authorList>
            <person name="Alioto T."/>
            <person name="Alioto T."/>
            <person name="Gomez Garrido J."/>
        </authorList>
    </citation>
    <scope>NUCLEOTIDE SEQUENCE [LARGE SCALE GENOMIC DNA]</scope>
</reference>
<dbReference type="AlphaFoldDB" id="A0A8S0S3C7"/>
<feature type="non-terminal residue" evidence="1">
    <location>
        <position position="1"/>
    </location>
</feature>
<proteinExistence type="predicted"/>
<protein>
    <submittedName>
        <fullName evidence="1">Uncharacterized protein</fullName>
    </submittedName>
</protein>
<evidence type="ECO:0000313" key="1">
    <source>
        <dbReference type="EMBL" id="CAA2987034.1"/>
    </source>
</evidence>